<proteinExistence type="predicted"/>
<protein>
    <submittedName>
        <fullName evidence="1">Uncharacterized protein</fullName>
    </submittedName>
</protein>
<dbReference type="EMBL" id="GBRH01175932">
    <property type="protein sequence ID" value="JAE21964.1"/>
    <property type="molecule type" value="Transcribed_RNA"/>
</dbReference>
<dbReference type="AlphaFoldDB" id="A0A0A9GET1"/>
<name>A0A0A9GET1_ARUDO</name>
<reference evidence="1" key="2">
    <citation type="journal article" date="2015" name="Data Brief">
        <title>Shoot transcriptome of the giant reed, Arundo donax.</title>
        <authorList>
            <person name="Barrero R.A."/>
            <person name="Guerrero F.D."/>
            <person name="Moolhuijzen P."/>
            <person name="Goolsby J.A."/>
            <person name="Tidwell J."/>
            <person name="Bellgard S.E."/>
            <person name="Bellgard M.I."/>
        </authorList>
    </citation>
    <scope>NUCLEOTIDE SEQUENCE</scope>
    <source>
        <tissue evidence="1">Shoot tissue taken approximately 20 cm above the soil surface</tissue>
    </source>
</reference>
<sequence>MIFVCKMKRLVLVLLTPSNRTRRVN</sequence>
<organism evidence="1">
    <name type="scientific">Arundo donax</name>
    <name type="common">Giant reed</name>
    <name type="synonym">Donax arundinaceus</name>
    <dbReference type="NCBI Taxonomy" id="35708"/>
    <lineage>
        <taxon>Eukaryota</taxon>
        <taxon>Viridiplantae</taxon>
        <taxon>Streptophyta</taxon>
        <taxon>Embryophyta</taxon>
        <taxon>Tracheophyta</taxon>
        <taxon>Spermatophyta</taxon>
        <taxon>Magnoliopsida</taxon>
        <taxon>Liliopsida</taxon>
        <taxon>Poales</taxon>
        <taxon>Poaceae</taxon>
        <taxon>PACMAD clade</taxon>
        <taxon>Arundinoideae</taxon>
        <taxon>Arundineae</taxon>
        <taxon>Arundo</taxon>
    </lineage>
</organism>
<accession>A0A0A9GET1</accession>
<reference evidence="1" key="1">
    <citation type="submission" date="2014-09" db="EMBL/GenBank/DDBJ databases">
        <authorList>
            <person name="Magalhaes I.L.F."/>
            <person name="Oliveira U."/>
            <person name="Santos F.R."/>
            <person name="Vidigal T.H.D.A."/>
            <person name="Brescovit A.D."/>
            <person name="Santos A.J."/>
        </authorList>
    </citation>
    <scope>NUCLEOTIDE SEQUENCE</scope>
    <source>
        <tissue evidence="1">Shoot tissue taken approximately 20 cm above the soil surface</tissue>
    </source>
</reference>
<evidence type="ECO:0000313" key="1">
    <source>
        <dbReference type="EMBL" id="JAE21964.1"/>
    </source>
</evidence>